<dbReference type="Proteomes" id="UP000315938">
    <property type="component" value="Unassembled WGS sequence"/>
</dbReference>
<gene>
    <name evidence="9" type="ORF">FNV44_02305</name>
</gene>
<dbReference type="RefSeq" id="WP_012242606.1">
    <property type="nucleotide sequence ID" value="NZ_JACAOE010000001.1"/>
</dbReference>
<dbReference type="PANTHER" id="PTHR32243">
    <property type="entry name" value="MALTOSE TRANSPORT SYSTEM PERMEASE-RELATED"/>
    <property type="match status" value="1"/>
</dbReference>
<dbReference type="GO" id="GO:0042956">
    <property type="term" value="P:maltodextrin transmembrane transport"/>
    <property type="evidence" value="ECO:0007669"/>
    <property type="project" value="TreeGrafter"/>
</dbReference>
<keyword evidence="6 7" id="KW-0472">Membrane</keyword>
<sequence length="463" mass="51682">MEILILLILFIVVWAITSNYLIIHDIAKKKGYEHNRKIQIISMLPFYGNYYVNELPNLKPHVTKEEFDYLLSPEVVSKKIGFVFLALLILTVILIPVSLMVYVSFKNNFASTLMITFIVILIFLVHQGLVVEYAAKKGYEGTLPGLIGLVPIYGFIHYANSPKRRNTSKLSIKATFSIKNILIKLLINAELTLLVVVVLVPVIYIFGMAFSPGTSTIPNTIWPSNPTWNGFDYLFNSPDSSFGKWYLNTLIIAFINMIVGTIIITGASYVFARYSFKGKKAGLLTILVLQAFPSFMGLIAMYVLFWKFGLLGQPLYLTILYIGGAIPGNLWLIKGFLSQIPRDLDESAMIDGASKVKIFVHIILPLSVPILTFVAVSMFMAPWMDYMLPGYLLNVPAPGNSLDQVQEQWTLAVGIFSFINGQYDLNYPAFAAASLIVGVPIAVIYMVFQRYLIEGIMAGATKG</sequence>
<feature type="transmembrane region" description="Helical" evidence="7">
    <location>
        <begin position="109"/>
        <end position="129"/>
    </location>
</feature>
<keyword evidence="5 7" id="KW-1133">Transmembrane helix</keyword>
<evidence type="ECO:0000256" key="1">
    <source>
        <dbReference type="ARBA" id="ARBA00004651"/>
    </source>
</evidence>
<feature type="transmembrane region" description="Helical" evidence="7">
    <location>
        <begin position="427"/>
        <end position="448"/>
    </location>
</feature>
<feature type="transmembrane region" description="Helical" evidence="7">
    <location>
        <begin position="141"/>
        <end position="160"/>
    </location>
</feature>
<dbReference type="Gene3D" id="1.10.3720.10">
    <property type="entry name" value="MetI-like"/>
    <property type="match status" value="1"/>
</dbReference>
<evidence type="ECO:0000256" key="3">
    <source>
        <dbReference type="ARBA" id="ARBA00022475"/>
    </source>
</evidence>
<dbReference type="InterPro" id="IPR050901">
    <property type="entry name" value="BP-dep_ABC_trans_perm"/>
</dbReference>
<protein>
    <submittedName>
        <fullName evidence="9">Sugar ABC transporter permease</fullName>
    </submittedName>
</protein>
<dbReference type="PANTHER" id="PTHR32243:SF34">
    <property type="entry name" value="GALACTOOLIGOSACCHARIDES TRANSPORT SYSTEM PERMEASE PROTEIN GANQ"/>
    <property type="match status" value="1"/>
</dbReference>
<evidence type="ECO:0000256" key="6">
    <source>
        <dbReference type="ARBA" id="ARBA00023136"/>
    </source>
</evidence>
<evidence type="ECO:0000313" key="9">
    <source>
        <dbReference type="EMBL" id="TRX99894.1"/>
    </source>
</evidence>
<dbReference type="GeneID" id="41339589"/>
<feature type="transmembrane region" description="Helical" evidence="7">
    <location>
        <begin position="315"/>
        <end position="337"/>
    </location>
</feature>
<feature type="transmembrane region" description="Helical" evidence="7">
    <location>
        <begin position="181"/>
        <end position="206"/>
    </location>
</feature>
<keyword evidence="4 7" id="KW-0812">Transmembrane</keyword>
<evidence type="ECO:0000259" key="8">
    <source>
        <dbReference type="PROSITE" id="PS50928"/>
    </source>
</evidence>
<dbReference type="CDD" id="cd06261">
    <property type="entry name" value="TM_PBP2"/>
    <property type="match status" value="1"/>
</dbReference>
<feature type="domain" description="ABC transmembrane type-1" evidence="8">
    <location>
        <begin position="246"/>
        <end position="448"/>
    </location>
</feature>
<comment type="similarity">
    <text evidence="7">Belongs to the binding-protein-dependent transport system permease family.</text>
</comment>
<dbReference type="GO" id="GO:0005886">
    <property type="term" value="C:plasma membrane"/>
    <property type="evidence" value="ECO:0007669"/>
    <property type="project" value="UniProtKB-SubCell"/>
</dbReference>
<dbReference type="SUPFAM" id="SSF161098">
    <property type="entry name" value="MetI-like"/>
    <property type="match status" value="1"/>
</dbReference>
<dbReference type="AlphaFoldDB" id="A0A553II72"/>
<feature type="transmembrane region" description="Helical" evidence="7">
    <location>
        <begin position="245"/>
        <end position="271"/>
    </location>
</feature>
<keyword evidence="2 7" id="KW-0813">Transport</keyword>
<dbReference type="GO" id="GO:0015423">
    <property type="term" value="F:ABC-type maltose transporter activity"/>
    <property type="evidence" value="ECO:0007669"/>
    <property type="project" value="TreeGrafter"/>
</dbReference>
<feature type="transmembrane region" description="Helical" evidence="7">
    <location>
        <begin position="358"/>
        <end position="384"/>
    </location>
</feature>
<organism evidence="9 10">
    <name type="scientific">Acholeplasma laidlawii</name>
    <dbReference type="NCBI Taxonomy" id="2148"/>
    <lineage>
        <taxon>Bacteria</taxon>
        <taxon>Bacillati</taxon>
        <taxon>Mycoplasmatota</taxon>
        <taxon>Mollicutes</taxon>
        <taxon>Acholeplasmatales</taxon>
        <taxon>Acholeplasmataceae</taxon>
        <taxon>Acholeplasma</taxon>
    </lineage>
</organism>
<comment type="caution">
    <text evidence="9">The sequence shown here is derived from an EMBL/GenBank/DDBJ whole genome shotgun (WGS) entry which is preliminary data.</text>
</comment>
<evidence type="ECO:0000256" key="4">
    <source>
        <dbReference type="ARBA" id="ARBA00022692"/>
    </source>
</evidence>
<dbReference type="InterPro" id="IPR000515">
    <property type="entry name" value="MetI-like"/>
</dbReference>
<evidence type="ECO:0000256" key="2">
    <source>
        <dbReference type="ARBA" id="ARBA00022448"/>
    </source>
</evidence>
<reference evidence="9 10" key="1">
    <citation type="submission" date="2019-07" db="EMBL/GenBank/DDBJ databases">
        <title>Genome sequence of Acholeplasma laidlawii strain with increased resistance to erythromycin.</title>
        <authorList>
            <person name="Medvedeva E.S."/>
            <person name="Baranova N.B."/>
            <person name="Siniagina M.N."/>
            <person name="Mouzykantov A."/>
            <person name="Chernova O.A."/>
            <person name="Chernov V.M."/>
        </authorList>
    </citation>
    <scope>NUCLEOTIDE SEQUENCE [LARGE SCALE GENOMIC DNA]</scope>
    <source>
        <strain evidence="9 10">PG8REry</strain>
    </source>
</reference>
<feature type="transmembrane region" description="Helical" evidence="7">
    <location>
        <begin position="80"/>
        <end position="102"/>
    </location>
</feature>
<comment type="subcellular location">
    <subcellularLocation>
        <location evidence="1 7">Cell membrane</location>
        <topology evidence="1 7">Multi-pass membrane protein</topology>
    </subcellularLocation>
</comment>
<dbReference type="PROSITE" id="PS50928">
    <property type="entry name" value="ABC_TM1"/>
    <property type="match status" value="1"/>
</dbReference>
<proteinExistence type="inferred from homology"/>
<feature type="transmembrane region" description="Helical" evidence="7">
    <location>
        <begin position="283"/>
        <end position="303"/>
    </location>
</feature>
<name>A0A553II72_ACHLA</name>
<dbReference type="Pfam" id="PF00528">
    <property type="entry name" value="BPD_transp_1"/>
    <property type="match status" value="1"/>
</dbReference>
<dbReference type="InterPro" id="IPR035906">
    <property type="entry name" value="MetI-like_sf"/>
</dbReference>
<accession>A0A553II72</accession>
<evidence type="ECO:0000313" key="10">
    <source>
        <dbReference type="Proteomes" id="UP000315938"/>
    </source>
</evidence>
<evidence type="ECO:0000256" key="7">
    <source>
        <dbReference type="RuleBase" id="RU363032"/>
    </source>
</evidence>
<dbReference type="EMBL" id="VKID01000001">
    <property type="protein sequence ID" value="TRX99894.1"/>
    <property type="molecule type" value="Genomic_DNA"/>
</dbReference>
<evidence type="ECO:0000256" key="5">
    <source>
        <dbReference type="ARBA" id="ARBA00022989"/>
    </source>
</evidence>
<keyword evidence="3" id="KW-1003">Cell membrane</keyword>